<protein>
    <submittedName>
        <fullName evidence="9">Ninjurin-1</fullName>
    </submittedName>
</protein>
<dbReference type="GeneID" id="117541500"/>
<keyword evidence="8" id="KW-1185">Reference proteome</keyword>
<comment type="subcellular location">
    <subcellularLocation>
        <location evidence="1">Membrane</location>
        <topology evidence="1">Multi-pass membrane protein</topology>
    </subcellularLocation>
</comment>
<comment type="similarity">
    <text evidence="2">Belongs to the ninjurin family.</text>
</comment>
<reference evidence="9" key="1">
    <citation type="submission" date="2025-08" db="UniProtKB">
        <authorList>
            <consortium name="RefSeq"/>
        </authorList>
    </citation>
    <scope>IDENTIFICATION</scope>
</reference>
<keyword evidence="4" id="KW-0130">Cell adhesion</keyword>
<evidence type="ECO:0000256" key="7">
    <source>
        <dbReference type="SAM" id="Phobius"/>
    </source>
</evidence>
<dbReference type="RefSeq" id="XP_034064573.1">
    <property type="nucleotide sequence ID" value="XM_034208682.1"/>
</dbReference>
<dbReference type="InterPro" id="IPR007007">
    <property type="entry name" value="Ninjurin"/>
</dbReference>
<dbReference type="OrthoDB" id="6114058at2759"/>
<dbReference type="Proteomes" id="UP000515161">
    <property type="component" value="Unplaced"/>
</dbReference>
<feature type="transmembrane region" description="Helical" evidence="7">
    <location>
        <begin position="71"/>
        <end position="96"/>
    </location>
</feature>
<dbReference type="GO" id="GO:0016020">
    <property type="term" value="C:membrane"/>
    <property type="evidence" value="ECO:0007669"/>
    <property type="project" value="UniProtKB-SubCell"/>
</dbReference>
<organism evidence="8 9">
    <name type="scientific">Gymnodraco acuticeps</name>
    <name type="common">Antarctic dragonfish</name>
    <dbReference type="NCBI Taxonomy" id="8218"/>
    <lineage>
        <taxon>Eukaryota</taxon>
        <taxon>Metazoa</taxon>
        <taxon>Chordata</taxon>
        <taxon>Craniata</taxon>
        <taxon>Vertebrata</taxon>
        <taxon>Euteleostomi</taxon>
        <taxon>Actinopterygii</taxon>
        <taxon>Neopterygii</taxon>
        <taxon>Teleostei</taxon>
        <taxon>Neoteleostei</taxon>
        <taxon>Acanthomorphata</taxon>
        <taxon>Eupercaria</taxon>
        <taxon>Perciformes</taxon>
        <taxon>Notothenioidei</taxon>
        <taxon>Bathydraconidae</taxon>
        <taxon>Gymnodraco</taxon>
    </lineage>
</organism>
<dbReference type="Pfam" id="PF04923">
    <property type="entry name" value="Ninjurin"/>
    <property type="match status" value="1"/>
</dbReference>
<dbReference type="AlphaFoldDB" id="A0A6P8TKL0"/>
<dbReference type="GO" id="GO:0042246">
    <property type="term" value="P:tissue regeneration"/>
    <property type="evidence" value="ECO:0007669"/>
    <property type="project" value="InterPro"/>
</dbReference>
<gene>
    <name evidence="9" type="primary">si:dkey-93l1.9</name>
</gene>
<keyword evidence="3 7" id="KW-0812">Transmembrane</keyword>
<evidence type="ECO:0000256" key="1">
    <source>
        <dbReference type="ARBA" id="ARBA00004141"/>
    </source>
</evidence>
<dbReference type="PANTHER" id="PTHR12316:SF26">
    <property type="entry name" value="NINJURIN-2"/>
    <property type="match status" value="1"/>
</dbReference>
<keyword evidence="5 7" id="KW-1133">Transmembrane helix</keyword>
<evidence type="ECO:0000256" key="6">
    <source>
        <dbReference type="ARBA" id="ARBA00023136"/>
    </source>
</evidence>
<evidence type="ECO:0000256" key="4">
    <source>
        <dbReference type="ARBA" id="ARBA00022889"/>
    </source>
</evidence>
<evidence type="ECO:0000256" key="2">
    <source>
        <dbReference type="ARBA" id="ARBA00008141"/>
    </source>
</evidence>
<dbReference type="PANTHER" id="PTHR12316">
    <property type="entry name" value="NINJURIN-RELATED"/>
    <property type="match status" value="1"/>
</dbReference>
<name>A0A6P8TKL0_GYMAC</name>
<evidence type="ECO:0000256" key="3">
    <source>
        <dbReference type="ARBA" id="ARBA00022692"/>
    </source>
</evidence>
<dbReference type="InParanoid" id="A0A6P8TKL0"/>
<sequence length="179" mass="19685">MDRLNGEDIALNKLGDIEAGPAPHGKAGRPINMNHYATKKSAAQSMLDVALLMANSSQLKSVLYVGPHYRFYLPLLVLLSLSITLQVMVGLLLIFIVKYDLNDVRKHAKLNRMNNAATLFVFFTVLVNIFITALGFEGYSVRSPMSPVMLPEHHHSLLPNDLNNTSGPLTAVELNATTD</sequence>
<accession>A0A6P8TKL0</accession>
<keyword evidence="6 7" id="KW-0472">Membrane</keyword>
<evidence type="ECO:0000313" key="8">
    <source>
        <dbReference type="Proteomes" id="UP000515161"/>
    </source>
</evidence>
<dbReference type="GO" id="GO:0007155">
    <property type="term" value="P:cell adhesion"/>
    <property type="evidence" value="ECO:0007669"/>
    <property type="project" value="UniProtKB-KW"/>
</dbReference>
<evidence type="ECO:0000256" key="5">
    <source>
        <dbReference type="ARBA" id="ARBA00022989"/>
    </source>
</evidence>
<feature type="transmembrane region" description="Helical" evidence="7">
    <location>
        <begin position="117"/>
        <end position="136"/>
    </location>
</feature>
<dbReference type="KEGG" id="gacu:117541500"/>
<evidence type="ECO:0000313" key="9">
    <source>
        <dbReference type="RefSeq" id="XP_034064573.1"/>
    </source>
</evidence>
<proteinExistence type="inferred from homology"/>